<keyword evidence="3" id="KW-1185">Reference proteome</keyword>
<organism evidence="2 3">
    <name type="scientific">Sphagnum jensenii</name>
    <dbReference type="NCBI Taxonomy" id="128206"/>
    <lineage>
        <taxon>Eukaryota</taxon>
        <taxon>Viridiplantae</taxon>
        <taxon>Streptophyta</taxon>
        <taxon>Embryophyta</taxon>
        <taxon>Bryophyta</taxon>
        <taxon>Sphagnophytina</taxon>
        <taxon>Sphagnopsida</taxon>
        <taxon>Sphagnales</taxon>
        <taxon>Sphagnaceae</taxon>
        <taxon>Sphagnum</taxon>
    </lineage>
</organism>
<feature type="chain" id="PRO_5046020833" evidence="1">
    <location>
        <begin position="18"/>
        <end position="93"/>
    </location>
</feature>
<name>A0ABP0VRA4_9BRYO</name>
<dbReference type="EMBL" id="OZ020096">
    <property type="protein sequence ID" value="CAK9256333.1"/>
    <property type="molecule type" value="Genomic_DNA"/>
</dbReference>
<gene>
    <name evidence="2" type="ORF">CSSPJE1EN1_LOCUS1811</name>
</gene>
<evidence type="ECO:0000313" key="3">
    <source>
        <dbReference type="Proteomes" id="UP001497444"/>
    </source>
</evidence>
<reference evidence="2 3" key="1">
    <citation type="submission" date="2024-02" db="EMBL/GenBank/DDBJ databases">
        <authorList>
            <consortium name="ELIXIR-Norway"/>
            <consortium name="Elixir Norway"/>
        </authorList>
    </citation>
    <scope>NUCLEOTIDE SEQUENCE [LARGE SCALE GENOMIC DNA]</scope>
</reference>
<dbReference type="Proteomes" id="UP001497444">
    <property type="component" value="Chromosome 1"/>
</dbReference>
<evidence type="ECO:0000313" key="2">
    <source>
        <dbReference type="EMBL" id="CAK9256333.1"/>
    </source>
</evidence>
<sequence>MRSLLLLLLLPASTTLAAEQLLFLVLLFPWPLLVVSRSAMRVKLKKKKKNAVISQEDIVKHVVSPSCSSRLHAGMIKEVPSELTDILMALMTL</sequence>
<accession>A0ABP0VRA4</accession>
<proteinExistence type="predicted"/>
<feature type="signal peptide" evidence="1">
    <location>
        <begin position="1"/>
        <end position="17"/>
    </location>
</feature>
<evidence type="ECO:0000256" key="1">
    <source>
        <dbReference type="SAM" id="SignalP"/>
    </source>
</evidence>
<protein>
    <submittedName>
        <fullName evidence="2">Uncharacterized protein</fullName>
    </submittedName>
</protein>
<keyword evidence="1" id="KW-0732">Signal</keyword>